<dbReference type="EMBL" id="MRYD01000054">
    <property type="protein sequence ID" value="OSZ60033.1"/>
    <property type="molecule type" value="Genomic_DNA"/>
</dbReference>
<dbReference type="InterPro" id="IPR007867">
    <property type="entry name" value="GMC_OxRtase_C"/>
</dbReference>
<comment type="cofactor">
    <cofactor evidence="1">
        <name>FAD</name>
        <dbReference type="ChEBI" id="CHEBI:57692"/>
    </cofactor>
</comment>
<dbReference type="InterPro" id="IPR036188">
    <property type="entry name" value="FAD/NAD-bd_sf"/>
</dbReference>
<evidence type="ECO:0000256" key="3">
    <source>
        <dbReference type="ARBA" id="ARBA00022630"/>
    </source>
</evidence>
<feature type="domain" description="FAD dependent oxidoreductase" evidence="6">
    <location>
        <begin position="19"/>
        <end position="253"/>
    </location>
</feature>
<evidence type="ECO:0000256" key="2">
    <source>
        <dbReference type="ARBA" id="ARBA00010790"/>
    </source>
</evidence>
<feature type="domain" description="Glucose-methanol-choline oxidoreductase C-terminal" evidence="7">
    <location>
        <begin position="373"/>
        <end position="478"/>
    </location>
</feature>
<dbReference type="RefSeq" id="WP_086169497.1">
    <property type="nucleotide sequence ID" value="NZ_MRYD01000054.1"/>
</dbReference>
<reference evidence="8 9" key="1">
    <citation type="submission" date="2016-12" db="EMBL/GenBank/DDBJ databases">
        <title>Genome Mining:The Detection of Biosynthetic Gene Clusters to Aid in the Expression of Curamycin A produced by Streptomyces sp. strain CZA14.</title>
        <authorList>
            <person name="Durrell K.A."/>
            <person name="Kirby B.M."/>
            <person name="Khan W."/>
            <person name="Mthethwa T."/>
            <person name="Le Roes-Hill M."/>
        </authorList>
    </citation>
    <scope>NUCLEOTIDE SEQUENCE [LARGE SCALE GENOMIC DNA]</scope>
    <source>
        <strain evidence="8 9">CZA14</strain>
    </source>
</reference>
<evidence type="ECO:0000259" key="6">
    <source>
        <dbReference type="Pfam" id="PF01266"/>
    </source>
</evidence>
<evidence type="ECO:0000259" key="7">
    <source>
        <dbReference type="Pfam" id="PF05199"/>
    </source>
</evidence>
<dbReference type="Pfam" id="PF05199">
    <property type="entry name" value="GMC_oxred_C"/>
    <property type="match status" value="1"/>
</dbReference>
<accession>A0ABX3YJF0</accession>
<sequence>MRISEGLHSKEDLPNRCGVLVVGGGMSGLSTALELGERGARDVVVVDPGPFTGFEHRSRTPHTAPLPGPPPWWRSASPHYAELPGVTGPLGGRSRCWHGVLLPVGRRLLAEHWPHDTADRLLGDGPGSYRAVTGELLDWRHAFGETRPDRTPDDPRAELKAVWPDLSLRPVPQAGWSVDGPEGRLVWAYSPLMAWARRGLARHTGLALPTVVPGLRAIRVLVQEGRARGVLFADSAGGSREVRADVVVLAAGTLENTRLHAQALAAAGDVVTRWPGLNDHVTHGYAIPLPRALADRWARSDHRFLWSDHEDELNANLFMEVHAAGLAEPVLDLWWMAQQEGPFRDEIRFDPPDGAVPGGTAAWAGQVTASFSPADEEQIRRRDEITGKLLEALDVGVAEERGFDDFDPAARAALATGTAHHYVSRLGTADHEAGTVPLGQRLDFGGRSRSVGGLFVTGPAVFPAAGAANPSLTILALAAHTADAVSGG</sequence>
<name>A0ABX3YJF0_9ACTN</name>
<evidence type="ECO:0000256" key="1">
    <source>
        <dbReference type="ARBA" id="ARBA00001974"/>
    </source>
</evidence>
<organism evidence="8 9">
    <name type="scientific">Streptomyces pharetrae CZA14</name>
    <dbReference type="NCBI Taxonomy" id="1144883"/>
    <lineage>
        <taxon>Bacteria</taxon>
        <taxon>Bacillati</taxon>
        <taxon>Actinomycetota</taxon>
        <taxon>Actinomycetes</taxon>
        <taxon>Kitasatosporales</taxon>
        <taxon>Streptomycetaceae</taxon>
        <taxon>Streptomyces</taxon>
    </lineage>
</organism>
<dbReference type="PANTHER" id="PTHR42784">
    <property type="entry name" value="PYRANOSE 2-OXIDASE"/>
    <property type="match status" value="1"/>
</dbReference>
<keyword evidence="9" id="KW-1185">Reference proteome</keyword>
<protein>
    <submittedName>
        <fullName evidence="8">NADH:N-amidino-scyllo-inosamine oxidoreductase</fullName>
    </submittedName>
</protein>
<dbReference type="Proteomes" id="UP000194266">
    <property type="component" value="Unassembled WGS sequence"/>
</dbReference>
<dbReference type="Gene3D" id="3.50.50.60">
    <property type="entry name" value="FAD/NAD(P)-binding domain"/>
    <property type="match status" value="2"/>
</dbReference>
<comment type="caution">
    <text evidence="8">The sequence shown here is derived from an EMBL/GenBank/DDBJ whole genome shotgun (WGS) entry which is preliminary data.</text>
</comment>
<keyword evidence="4" id="KW-0274">FAD</keyword>
<dbReference type="InterPro" id="IPR051473">
    <property type="entry name" value="P2Ox-like"/>
</dbReference>
<keyword evidence="3" id="KW-0285">Flavoprotein</keyword>
<dbReference type="SUPFAM" id="SSF51905">
    <property type="entry name" value="FAD/NAD(P)-binding domain"/>
    <property type="match status" value="2"/>
</dbReference>
<evidence type="ECO:0000256" key="5">
    <source>
        <dbReference type="ARBA" id="ARBA00023002"/>
    </source>
</evidence>
<dbReference type="Pfam" id="PF01266">
    <property type="entry name" value="DAO"/>
    <property type="match status" value="1"/>
</dbReference>
<dbReference type="PANTHER" id="PTHR42784:SF1">
    <property type="entry name" value="PYRANOSE 2-OXIDASE"/>
    <property type="match status" value="1"/>
</dbReference>
<comment type="similarity">
    <text evidence="2">Belongs to the GMC oxidoreductase family.</text>
</comment>
<evidence type="ECO:0000313" key="9">
    <source>
        <dbReference type="Proteomes" id="UP000194266"/>
    </source>
</evidence>
<keyword evidence="5" id="KW-0560">Oxidoreductase</keyword>
<gene>
    <name evidence="8" type="ORF">OQI_12915</name>
</gene>
<dbReference type="InterPro" id="IPR006076">
    <property type="entry name" value="FAD-dep_OxRdtase"/>
</dbReference>
<evidence type="ECO:0000256" key="4">
    <source>
        <dbReference type="ARBA" id="ARBA00022827"/>
    </source>
</evidence>
<proteinExistence type="inferred from homology"/>
<evidence type="ECO:0000313" key="8">
    <source>
        <dbReference type="EMBL" id="OSZ60033.1"/>
    </source>
</evidence>